<dbReference type="PROSITE" id="PS51375">
    <property type="entry name" value="PPR"/>
    <property type="match status" value="9"/>
</dbReference>
<dbReference type="InterPro" id="IPR002885">
    <property type="entry name" value="PPR_rpt"/>
</dbReference>
<feature type="repeat" description="PPR" evidence="2">
    <location>
        <begin position="532"/>
        <end position="562"/>
    </location>
</feature>
<dbReference type="STRING" id="81972.D7KHK1"/>
<dbReference type="InterPro" id="IPR046960">
    <property type="entry name" value="PPR_At4g14850-like_plant"/>
</dbReference>
<dbReference type="FunFam" id="1.25.40.10:FF:000090">
    <property type="entry name" value="Pentatricopeptide repeat-containing protein, chloroplastic"/>
    <property type="match status" value="1"/>
</dbReference>
<accession>D7KHK1</accession>
<dbReference type="GO" id="GO:0003723">
    <property type="term" value="F:RNA binding"/>
    <property type="evidence" value="ECO:0007669"/>
    <property type="project" value="InterPro"/>
</dbReference>
<feature type="repeat" description="PPR" evidence="2">
    <location>
        <begin position="563"/>
        <end position="597"/>
    </location>
</feature>
<sequence>MADVPGYLRTCLDMGKIAFLAILVSTGIVLQILMRALRVKKVCGFLSKLSLSSSISCRRFYGSNYGSHRRGFSNEEALILRRLSEGGLVHARHLLDKIPQRGSISRVIYCTSLLTKYAKAGYLDEARVLFEVMPERNIVTCNAMLTGYVKCRRLNEAWTLFREMPKNVVSWTVMLTALCDDGRSDDAVELFDEMPERNVVSWNTLVTGLIRNGETEKAKQVFDAMPSRDAVSWNAMIKGYIENGGMEEAKLLFENMSEKNVVTWTSMVYGYCRYGDVHEAYRLFCEMPERNVVSWTAMISGFAWNEFYREALMLFLEMKKDVDAISPNGETLISLAYACGGLGVGFRRLGEQLHAQVISNGWESVDHDGRLAKSLVHMYASFGLIASAQSLLNESFDLQSCNIIISAYLKNGDFERAETLFRRVESLHDKVSWTSMIDGYLDAGDVSRAFDLFQKLHDKDGVTWTVMISGLVQNELFAEAASLLSDMVRCGLKPLNSTYSVLLSSAGATSNLDQGKHLHCVIAKTTACYDPDLILQNSLVSMYAKCGAIDDAYEIFSKMVRKDIVSWNSVIIGLSHHGLADKALKLFKEMLDSGMKPNSVTFLGVLSACSHSGLITKGLELFKAMKETYSIQPGVEHYISMIDLLGRAGKLKEAEEFISALPFTPDHTVYGALLGLCGLNWRDRDAAGIAERAAMRLLELDPVNAPGHVALCNMYAGLGRHEMEKEMRKEMGIKGVKKTPGCSWVVVNGRANVFLSGDKSASEAGQMVLSIFCGNEMLDEEEEKPLSLLCHC</sequence>
<dbReference type="PANTHER" id="PTHR47926:SF404">
    <property type="entry name" value="(PPR) REPEAT-CONTAINING PROTEIN, PUTATIVE-RELATED"/>
    <property type="match status" value="1"/>
</dbReference>
<feature type="repeat" description="PPR" evidence="2">
    <location>
        <begin position="260"/>
        <end position="294"/>
    </location>
</feature>
<gene>
    <name evidence="4" type="ORF">ARALYDRAFT_680983</name>
</gene>
<dbReference type="eggNOG" id="KOG2174">
    <property type="taxonomic scope" value="Eukaryota"/>
</dbReference>
<dbReference type="Gene3D" id="1.25.40.10">
    <property type="entry name" value="Tetratricopeptide repeat domain"/>
    <property type="match status" value="5"/>
</dbReference>
<dbReference type="InterPro" id="IPR011990">
    <property type="entry name" value="TPR-like_helical_dom_sf"/>
</dbReference>
<feature type="repeat" description="PPR" evidence="2">
    <location>
        <begin position="167"/>
        <end position="201"/>
    </location>
</feature>
<dbReference type="FunFam" id="1.25.40.10:FF:000125">
    <property type="entry name" value="Pentatricopeptide repeat-containing protein"/>
    <property type="match status" value="1"/>
</dbReference>
<dbReference type="NCBIfam" id="TIGR00756">
    <property type="entry name" value="PPR"/>
    <property type="match status" value="9"/>
</dbReference>
<dbReference type="SUPFAM" id="SSF48452">
    <property type="entry name" value="TPR-like"/>
    <property type="match status" value="1"/>
</dbReference>
<dbReference type="GO" id="GO:1905392">
    <property type="term" value="P:plant organ morphogenesis"/>
    <property type="evidence" value="ECO:0007669"/>
    <property type="project" value="EnsemblPlants"/>
</dbReference>
<evidence type="ECO:0000313" key="4">
    <source>
        <dbReference type="EMBL" id="EFH67248.1"/>
    </source>
</evidence>
<protein>
    <submittedName>
        <fullName evidence="4">Predicted protein</fullName>
    </submittedName>
</protein>
<dbReference type="FunFam" id="1.25.40.10:FF:001543">
    <property type="entry name" value="Pentatricopeptide repeat-containing protein At1g32415, mitochondrial"/>
    <property type="match status" value="2"/>
</dbReference>
<dbReference type="PANTHER" id="PTHR47926">
    <property type="entry name" value="PENTATRICOPEPTIDE REPEAT-CONTAINING PROTEIN"/>
    <property type="match status" value="1"/>
</dbReference>
<evidence type="ECO:0000256" key="2">
    <source>
        <dbReference type="PROSITE-ProRule" id="PRU00708"/>
    </source>
</evidence>
<dbReference type="HOGENOM" id="CLU_002706_30_3_1"/>
<feature type="repeat" description="PPR" evidence="2">
    <location>
        <begin position="137"/>
        <end position="166"/>
    </location>
</feature>
<name>D7KHK1_ARALL</name>
<feature type="repeat" description="PPR" evidence="2">
    <location>
        <begin position="429"/>
        <end position="459"/>
    </location>
</feature>
<reference evidence="5" key="1">
    <citation type="journal article" date="2011" name="Nat. Genet.">
        <title>The Arabidopsis lyrata genome sequence and the basis of rapid genome size change.</title>
        <authorList>
            <person name="Hu T.T."/>
            <person name="Pattyn P."/>
            <person name="Bakker E.G."/>
            <person name="Cao J."/>
            <person name="Cheng J.-F."/>
            <person name="Clark R.M."/>
            <person name="Fahlgren N."/>
            <person name="Fawcett J.A."/>
            <person name="Grimwood J."/>
            <person name="Gundlach H."/>
            <person name="Haberer G."/>
            <person name="Hollister J.D."/>
            <person name="Ossowski S."/>
            <person name="Ottilar R.P."/>
            <person name="Salamov A.A."/>
            <person name="Schneeberger K."/>
            <person name="Spannagl M."/>
            <person name="Wang X."/>
            <person name="Yang L."/>
            <person name="Nasrallah M.E."/>
            <person name="Bergelson J."/>
            <person name="Carrington J.C."/>
            <person name="Gaut B.S."/>
            <person name="Schmutz J."/>
            <person name="Mayer K.F.X."/>
            <person name="Van de Peer Y."/>
            <person name="Grigoriev I.V."/>
            <person name="Nordborg M."/>
            <person name="Weigel D."/>
            <person name="Guo Y.-L."/>
        </authorList>
    </citation>
    <scope>NUCLEOTIDE SEQUENCE [LARGE SCALE GENOMIC DNA]</scope>
    <source>
        <strain evidence="5">cv. MN47</strain>
    </source>
</reference>
<keyword evidence="3" id="KW-0472">Membrane</keyword>
<dbReference type="Pfam" id="PF01535">
    <property type="entry name" value="PPR"/>
    <property type="match status" value="6"/>
</dbReference>
<keyword evidence="5" id="KW-1185">Reference proteome</keyword>
<dbReference type="eggNOG" id="KOG4197">
    <property type="taxonomic scope" value="Eukaryota"/>
</dbReference>
<keyword evidence="3" id="KW-0812">Transmembrane</keyword>
<feature type="repeat" description="PPR" evidence="2">
    <location>
        <begin position="460"/>
        <end position="494"/>
    </location>
</feature>
<dbReference type="Pfam" id="PF13041">
    <property type="entry name" value="PPR_2"/>
    <property type="match status" value="3"/>
</dbReference>
<feature type="repeat" description="PPR" evidence="2">
    <location>
        <begin position="397"/>
        <end position="427"/>
    </location>
</feature>
<feature type="repeat" description="PPR" evidence="2">
    <location>
        <begin position="229"/>
        <end position="259"/>
    </location>
</feature>
<dbReference type="Pfam" id="PF20431">
    <property type="entry name" value="E_motif"/>
    <property type="match status" value="1"/>
</dbReference>
<evidence type="ECO:0000313" key="5">
    <source>
        <dbReference type="Proteomes" id="UP000008694"/>
    </source>
</evidence>
<organism evidence="5">
    <name type="scientific">Arabidopsis lyrata subsp. lyrata</name>
    <name type="common">Lyre-leaved rock-cress</name>
    <dbReference type="NCBI Taxonomy" id="81972"/>
    <lineage>
        <taxon>Eukaryota</taxon>
        <taxon>Viridiplantae</taxon>
        <taxon>Streptophyta</taxon>
        <taxon>Embryophyta</taxon>
        <taxon>Tracheophyta</taxon>
        <taxon>Spermatophyta</taxon>
        <taxon>Magnoliopsida</taxon>
        <taxon>eudicotyledons</taxon>
        <taxon>Gunneridae</taxon>
        <taxon>Pentapetalae</taxon>
        <taxon>rosids</taxon>
        <taxon>malvids</taxon>
        <taxon>Brassicales</taxon>
        <taxon>Brassicaceae</taxon>
        <taxon>Camelineae</taxon>
        <taxon>Arabidopsis</taxon>
    </lineage>
</organism>
<dbReference type="Proteomes" id="UP000008694">
    <property type="component" value="Unassembled WGS sequence"/>
</dbReference>
<keyword evidence="1" id="KW-0677">Repeat</keyword>
<evidence type="ECO:0000256" key="3">
    <source>
        <dbReference type="SAM" id="Phobius"/>
    </source>
</evidence>
<dbReference type="InterPro" id="IPR046848">
    <property type="entry name" value="E_motif"/>
</dbReference>
<dbReference type="EMBL" id="GL348713">
    <property type="protein sequence ID" value="EFH67248.1"/>
    <property type="molecule type" value="Genomic_DNA"/>
</dbReference>
<dbReference type="Gramene" id="Al_scaffold_0001_3306">
    <property type="protein sequence ID" value="Al_scaffold_0001_3306"/>
    <property type="gene ID" value="Al_scaffold_0001_3306"/>
</dbReference>
<keyword evidence="3" id="KW-1133">Transmembrane helix</keyword>
<dbReference type="GO" id="GO:0031930">
    <property type="term" value="P:mitochondria-nucleus signaling pathway"/>
    <property type="evidence" value="ECO:0007669"/>
    <property type="project" value="EnsemblPlants"/>
</dbReference>
<evidence type="ECO:0000256" key="1">
    <source>
        <dbReference type="ARBA" id="ARBA00022737"/>
    </source>
</evidence>
<feature type="transmembrane region" description="Helical" evidence="3">
    <location>
        <begin position="17"/>
        <end position="37"/>
    </location>
</feature>
<dbReference type="GO" id="GO:0009451">
    <property type="term" value="P:RNA modification"/>
    <property type="evidence" value="ECO:0007669"/>
    <property type="project" value="InterPro"/>
</dbReference>
<dbReference type="Pfam" id="PF12854">
    <property type="entry name" value="PPR_1"/>
    <property type="match status" value="1"/>
</dbReference>
<dbReference type="AlphaFoldDB" id="D7KHK1"/>
<proteinExistence type="predicted"/>